<evidence type="ECO:0000256" key="5">
    <source>
        <dbReference type="SAM" id="MobiDB-lite"/>
    </source>
</evidence>
<reference evidence="8 9" key="1">
    <citation type="journal article" name="Sci. Rep.">
        <title>Genome-scale phylogenetic analyses confirm Olpidium as the closest living zoosporic fungus to the non-flagellated, terrestrial fungi.</title>
        <authorList>
            <person name="Chang Y."/>
            <person name="Rochon D."/>
            <person name="Sekimoto S."/>
            <person name="Wang Y."/>
            <person name="Chovatia M."/>
            <person name="Sandor L."/>
            <person name="Salamov A."/>
            <person name="Grigoriev I.V."/>
            <person name="Stajich J.E."/>
            <person name="Spatafora J.W."/>
        </authorList>
    </citation>
    <scope>NUCLEOTIDE SEQUENCE [LARGE SCALE GENOMIC DNA]</scope>
    <source>
        <strain evidence="8">S191</strain>
    </source>
</reference>
<dbReference type="PANTHER" id="PTHR46621">
    <property type="entry name" value="SNRNA-ACTIVATING PROTEIN COMPLEX SUBUNIT 4"/>
    <property type="match status" value="1"/>
</dbReference>
<sequence length="738" mass="76804">PETTARSLPPTPLDPRASPACPTADPPTAGLLDTRGPVGSRRARPPAGFPALKSGGQGPVVRDRPPVSVRGVGRLIARGAAPTGRDWCPVSATAARDFLGKQSFGSFALSVQRIQSSSAGRSDFYVPAAAMTASETVVGFDVPTPSFAFPSYFDAAASADHHSGQQGADVHRLGLADGGYLPPRASQAVGLIAPGSSCGLADGLLQQLKNVPHFANPPGGQVYAPIAPSDPYAAGFVDLDHSEFQSYGPLQGSASAADGGDARGTWEVPVQTITPYPNVSGFRIPHPLPWEAAADGCFGGDAVSAAADALHQTLVGGEGLNAIASEPNSPKGLLGGNSPLNACLVYVQRGRFVADGRDVIPGKPAAKSFEADFPPRPTDFGAVDDIGPLDKDPSYQGLLWTGVGSEDGELFEFPSHLLHRSRSPASAASSGSALVSAQGLADAESVSERPRASLQTTTVADFELTPSFRFLRFGLFRNGSRKSFRLFDRSAGRRRLEAAYPRQRDPAASGMLPNKNQIIPPANSGTQKPSNPATFPDGSTSEGYSAAPEPGAAAAAAAAGPPLIPSTTRWTAAEDAQLAEAVKLYGTDDWLAVSAAVAGRTPLECSARWTASACPFRVKRGRWSKQEDALLREAVAAWVKSVLRGGPGAAPSPSSSSSSSRNAAADPGGSALLDLDDQDFLLNLVDACGGAKAVPWREVALSVERRSPNQCQTRWIESVDPRVVKTPWSRDEDGVLVD</sequence>
<dbReference type="GO" id="GO:0042796">
    <property type="term" value="P:snRNA transcription by RNA polymerase III"/>
    <property type="evidence" value="ECO:0007669"/>
    <property type="project" value="TreeGrafter"/>
</dbReference>
<evidence type="ECO:0000256" key="3">
    <source>
        <dbReference type="ARBA" id="ARBA00023163"/>
    </source>
</evidence>
<evidence type="ECO:0000256" key="4">
    <source>
        <dbReference type="ARBA" id="ARBA00023242"/>
    </source>
</evidence>
<dbReference type="InterPro" id="IPR001005">
    <property type="entry name" value="SANT/Myb"/>
</dbReference>
<keyword evidence="3" id="KW-0804">Transcription</keyword>
<protein>
    <submittedName>
        <fullName evidence="8">Uncharacterized protein</fullName>
    </submittedName>
</protein>
<keyword evidence="2" id="KW-0238">DNA-binding</keyword>
<dbReference type="OrthoDB" id="2143914at2759"/>
<evidence type="ECO:0000313" key="8">
    <source>
        <dbReference type="EMBL" id="KAG5456476.1"/>
    </source>
</evidence>
<keyword evidence="9" id="KW-1185">Reference proteome</keyword>
<evidence type="ECO:0000256" key="1">
    <source>
        <dbReference type="ARBA" id="ARBA00023015"/>
    </source>
</evidence>
<feature type="compositionally biased region" description="Low complexity" evidence="5">
    <location>
        <begin position="649"/>
        <end position="660"/>
    </location>
</feature>
<proteinExistence type="predicted"/>
<feature type="region of interest" description="Disordered" evidence="5">
    <location>
        <begin position="497"/>
        <end position="560"/>
    </location>
</feature>
<feature type="domain" description="HTH myb-type" evidence="7">
    <location>
        <begin position="569"/>
        <end position="617"/>
    </location>
</feature>
<feature type="compositionally biased region" description="Low complexity" evidence="5">
    <location>
        <begin position="546"/>
        <end position="560"/>
    </location>
</feature>
<feature type="non-terminal residue" evidence="8">
    <location>
        <position position="1"/>
    </location>
</feature>
<evidence type="ECO:0000259" key="7">
    <source>
        <dbReference type="PROSITE" id="PS51294"/>
    </source>
</evidence>
<dbReference type="SUPFAM" id="SSF46689">
    <property type="entry name" value="Homeodomain-like"/>
    <property type="match status" value="2"/>
</dbReference>
<keyword evidence="1" id="KW-0805">Transcription regulation</keyword>
<dbReference type="GO" id="GO:0001006">
    <property type="term" value="F:RNA polymerase III type 3 promoter sequence-specific DNA binding"/>
    <property type="evidence" value="ECO:0007669"/>
    <property type="project" value="TreeGrafter"/>
</dbReference>
<evidence type="ECO:0000256" key="2">
    <source>
        <dbReference type="ARBA" id="ARBA00023125"/>
    </source>
</evidence>
<dbReference type="CDD" id="cd00167">
    <property type="entry name" value="SANT"/>
    <property type="match status" value="1"/>
</dbReference>
<dbReference type="Proteomes" id="UP000673691">
    <property type="component" value="Unassembled WGS sequence"/>
</dbReference>
<feature type="domain" description="Myb-like" evidence="6">
    <location>
        <begin position="569"/>
        <end position="613"/>
    </location>
</feature>
<feature type="region of interest" description="Disordered" evidence="5">
    <location>
        <begin position="1"/>
        <end position="66"/>
    </location>
</feature>
<name>A0A8H7ZN69_9FUNG</name>
<feature type="domain" description="Myb-like" evidence="6">
    <location>
        <begin position="676"/>
        <end position="719"/>
    </location>
</feature>
<feature type="domain" description="HTH myb-type" evidence="7">
    <location>
        <begin position="676"/>
        <end position="723"/>
    </location>
</feature>
<dbReference type="PANTHER" id="PTHR46621:SF1">
    <property type="entry name" value="SNRNA-ACTIVATING PROTEIN COMPLEX SUBUNIT 4"/>
    <property type="match status" value="1"/>
</dbReference>
<dbReference type="PROSITE" id="PS50090">
    <property type="entry name" value="MYB_LIKE"/>
    <property type="match status" value="2"/>
</dbReference>
<evidence type="ECO:0000259" key="6">
    <source>
        <dbReference type="PROSITE" id="PS50090"/>
    </source>
</evidence>
<dbReference type="PROSITE" id="PS51294">
    <property type="entry name" value="HTH_MYB"/>
    <property type="match status" value="2"/>
</dbReference>
<dbReference type="AlphaFoldDB" id="A0A8H7ZN69"/>
<gene>
    <name evidence="8" type="ORF">BJ554DRAFT_3780</name>
</gene>
<dbReference type="Gene3D" id="1.10.10.60">
    <property type="entry name" value="Homeodomain-like"/>
    <property type="match status" value="2"/>
</dbReference>
<dbReference type="GO" id="GO:0042795">
    <property type="term" value="P:snRNA transcription by RNA polymerase II"/>
    <property type="evidence" value="ECO:0007669"/>
    <property type="project" value="TreeGrafter"/>
</dbReference>
<dbReference type="InterPro" id="IPR051575">
    <property type="entry name" value="Myb-like_DNA-bd"/>
</dbReference>
<dbReference type="SMART" id="SM00717">
    <property type="entry name" value="SANT"/>
    <property type="match status" value="2"/>
</dbReference>
<dbReference type="InterPro" id="IPR017930">
    <property type="entry name" value="Myb_dom"/>
</dbReference>
<feature type="compositionally biased region" description="Polar residues" evidence="5">
    <location>
        <begin position="523"/>
        <end position="543"/>
    </location>
</feature>
<dbReference type="GO" id="GO:0000978">
    <property type="term" value="F:RNA polymerase II cis-regulatory region sequence-specific DNA binding"/>
    <property type="evidence" value="ECO:0007669"/>
    <property type="project" value="TreeGrafter"/>
</dbReference>
<dbReference type="EMBL" id="JAEFCI010011686">
    <property type="protein sequence ID" value="KAG5456476.1"/>
    <property type="molecule type" value="Genomic_DNA"/>
</dbReference>
<comment type="caution">
    <text evidence="8">The sequence shown here is derived from an EMBL/GenBank/DDBJ whole genome shotgun (WGS) entry which is preliminary data.</text>
</comment>
<feature type="region of interest" description="Disordered" evidence="5">
    <location>
        <begin position="646"/>
        <end position="667"/>
    </location>
</feature>
<evidence type="ECO:0000313" key="9">
    <source>
        <dbReference type="Proteomes" id="UP000673691"/>
    </source>
</evidence>
<organism evidence="8 9">
    <name type="scientific">Olpidium bornovanus</name>
    <dbReference type="NCBI Taxonomy" id="278681"/>
    <lineage>
        <taxon>Eukaryota</taxon>
        <taxon>Fungi</taxon>
        <taxon>Fungi incertae sedis</taxon>
        <taxon>Olpidiomycota</taxon>
        <taxon>Olpidiomycotina</taxon>
        <taxon>Olpidiomycetes</taxon>
        <taxon>Olpidiales</taxon>
        <taxon>Olpidiaceae</taxon>
        <taxon>Olpidium</taxon>
    </lineage>
</organism>
<dbReference type="GO" id="GO:0019185">
    <property type="term" value="C:snRNA-activating protein complex"/>
    <property type="evidence" value="ECO:0007669"/>
    <property type="project" value="TreeGrafter"/>
</dbReference>
<keyword evidence="4" id="KW-0539">Nucleus</keyword>
<accession>A0A8H7ZN69</accession>
<dbReference type="InterPro" id="IPR009057">
    <property type="entry name" value="Homeodomain-like_sf"/>
</dbReference>
<feature type="non-terminal residue" evidence="8">
    <location>
        <position position="738"/>
    </location>
</feature>
<dbReference type="Pfam" id="PF13921">
    <property type="entry name" value="Myb_DNA-bind_6"/>
    <property type="match status" value="2"/>
</dbReference>